<dbReference type="InterPro" id="IPR014717">
    <property type="entry name" value="Transl_elong_EF1B/ribsomal_bS6"/>
</dbReference>
<sequence length="394" mass="43348">MLHPGWRHRARDGSPQASGAVQRRLWERLFELWSAVPGRRGSPPQPSSAGTFCKALGQPALWPQGSNAMGAKAEERPASDLRLPSSEEAFEHVLEDVPTGTQTRARGADHRTAPRRTRTRSPSARGRPGKFHRVPETKVGRRGGGGERVRAERASHGLLRTVSVRDRQARGPRGRPGGRARASRRAAPRGRRRGRPEGRGGAWPGGRGPRWAGRAVCAAARAFKPGSRGRTVLSPPGSRPAPVSSRSPRPRRLATPSPPRLDSAPRSRAMPRYELALILKAMRRPETVAALKRTLESLMDRGAIVRNLESLGERVLPYKISSHGQRHSKGGYFLVDFYAPTSAVDSILDHLTRDVDVVRPNVVKHPLTQEVRECAGIIPVPLEEKLYSTKKRKK</sequence>
<evidence type="ECO:0000256" key="3">
    <source>
        <dbReference type="ARBA" id="ARBA00035365"/>
    </source>
</evidence>
<feature type="compositionally biased region" description="Basic residues" evidence="4">
    <location>
        <begin position="1"/>
        <end position="10"/>
    </location>
</feature>
<feature type="compositionally biased region" description="Basic residues" evidence="4">
    <location>
        <begin position="170"/>
        <end position="194"/>
    </location>
</feature>
<comment type="similarity">
    <text evidence="1">Belongs to the bacterial ribosomal protein bS6 family.</text>
</comment>
<feature type="compositionally biased region" description="Basic and acidic residues" evidence="4">
    <location>
        <begin position="133"/>
        <end position="155"/>
    </location>
</feature>
<dbReference type="InterPro" id="IPR035980">
    <property type="entry name" value="Ribosomal_bS6_sf"/>
</dbReference>
<dbReference type="Proteomes" id="UP000886700">
    <property type="component" value="Unplaced"/>
</dbReference>
<organism evidence="5 6">
    <name type="scientific">Mesocricetus auratus</name>
    <name type="common">Golden hamster</name>
    <dbReference type="NCBI Taxonomy" id="10036"/>
    <lineage>
        <taxon>Eukaryota</taxon>
        <taxon>Metazoa</taxon>
        <taxon>Chordata</taxon>
        <taxon>Craniata</taxon>
        <taxon>Vertebrata</taxon>
        <taxon>Euteleostomi</taxon>
        <taxon>Mammalia</taxon>
        <taxon>Eutheria</taxon>
        <taxon>Euarchontoglires</taxon>
        <taxon>Glires</taxon>
        <taxon>Rodentia</taxon>
        <taxon>Myomorpha</taxon>
        <taxon>Muroidea</taxon>
        <taxon>Cricetidae</taxon>
        <taxon>Cricetinae</taxon>
        <taxon>Mesocricetus</taxon>
    </lineage>
</organism>
<dbReference type="PANTHER" id="PTHR21011">
    <property type="entry name" value="MITOCHONDRIAL 28S RIBOSOMAL PROTEIN S6"/>
    <property type="match status" value="1"/>
</dbReference>
<dbReference type="RefSeq" id="XP_040606288.1">
    <property type="nucleotide sequence ID" value="XM_040750354.1"/>
</dbReference>
<reference evidence="6" key="1">
    <citation type="submission" date="2025-08" db="UniProtKB">
        <authorList>
            <consortium name="RefSeq"/>
        </authorList>
    </citation>
    <scope>IDENTIFICATION</scope>
    <source>
        <tissue evidence="6">Liver</tissue>
    </source>
</reference>
<gene>
    <name evidence="6" type="primary">Mrps6</name>
</gene>
<dbReference type="Pfam" id="PF01250">
    <property type="entry name" value="Ribosomal_S6"/>
    <property type="match status" value="1"/>
</dbReference>
<evidence type="ECO:0000313" key="6">
    <source>
        <dbReference type="RefSeq" id="XP_040606288.1"/>
    </source>
</evidence>
<dbReference type="GO" id="GO:0005840">
    <property type="term" value="C:ribosome"/>
    <property type="evidence" value="ECO:0007669"/>
    <property type="project" value="UniProtKB-KW"/>
</dbReference>
<feature type="region of interest" description="Disordered" evidence="4">
    <location>
        <begin position="1"/>
        <end position="20"/>
    </location>
</feature>
<name>A0ABM2XUC5_MESAU</name>
<dbReference type="InterPro" id="IPR000529">
    <property type="entry name" value="Ribosomal_bS6"/>
</dbReference>
<feature type="compositionally biased region" description="Low complexity" evidence="4">
    <location>
        <begin position="209"/>
        <end position="222"/>
    </location>
</feature>
<dbReference type="SUPFAM" id="SSF54995">
    <property type="entry name" value="Ribosomal protein S6"/>
    <property type="match status" value="1"/>
</dbReference>
<dbReference type="Gene3D" id="3.30.70.60">
    <property type="match status" value="1"/>
</dbReference>
<evidence type="ECO:0000313" key="5">
    <source>
        <dbReference type="Proteomes" id="UP000886700"/>
    </source>
</evidence>
<dbReference type="CDD" id="cd15465">
    <property type="entry name" value="bS6_mito"/>
    <property type="match status" value="1"/>
</dbReference>
<keyword evidence="5" id="KW-1185">Reference proteome</keyword>
<keyword evidence="6" id="KW-0687">Ribonucleoprotein</keyword>
<proteinExistence type="inferred from homology"/>
<feature type="region of interest" description="Disordered" evidence="4">
    <location>
        <begin position="94"/>
        <end position="267"/>
    </location>
</feature>
<evidence type="ECO:0000256" key="4">
    <source>
        <dbReference type="SAM" id="MobiDB-lite"/>
    </source>
</evidence>
<protein>
    <recommendedName>
        <fullName evidence="2">Small ribosomal subunit protein bS6m</fullName>
    </recommendedName>
    <alternativeName>
        <fullName evidence="3">28S ribosomal protein S6, mitochondrial</fullName>
    </alternativeName>
</protein>
<accession>A0ABM2XUC5</accession>
<evidence type="ECO:0000256" key="1">
    <source>
        <dbReference type="ARBA" id="ARBA00009512"/>
    </source>
</evidence>
<evidence type="ECO:0000256" key="2">
    <source>
        <dbReference type="ARBA" id="ARBA00035170"/>
    </source>
</evidence>
<feature type="compositionally biased region" description="Gly residues" evidence="4">
    <location>
        <begin position="199"/>
        <end position="208"/>
    </location>
</feature>
<feature type="compositionally biased region" description="Low complexity" evidence="4">
    <location>
        <begin position="234"/>
        <end position="247"/>
    </location>
</feature>
<dbReference type="PANTHER" id="PTHR21011:SF1">
    <property type="entry name" value="SMALL RIBOSOMAL SUBUNIT PROTEIN BS6M"/>
    <property type="match status" value="1"/>
</dbReference>
<keyword evidence="6" id="KW-0689">Ribosomal protein</keyword>
<dbReference type="GeneID" id="101826799"/>